<keyword evidence="1" id="KW-0812">Transmembrane</keyword>
<dbReference type="AlphaFoldDB" id="A0A849CHG9"/>
<sequence length="174" mass="19168">MVGAWALFGLRVRRGYSRAVALRFTVAEAGMLIGTLPWVWMILTPIDGERTLLLVPLRDLVETLSDTPWRAIVQVVPNMIVFAPLGFFLPLRFPWFAGVWRMVAVGAALSAALEAAQYVLDLGRFSSVDDVLMNAAGAGIGALIAKLYLSSSRRRFGRDPRPGQRWIPAKSTPE</sequence>
<keyword evidence="1" id="KW-0472">Membrane</keyword>
<organism evidence="3 4">
    <name type="scientific">Nocardia uniformis</name>
    <dbReference type="NCBI Taxonomy" id="53432"/>
    <lineage>
        <taxon>Bacteria</taxon>
        <taxon>Bacillati</taxon>
        <taxon>Actinomycetota</taxon>
        <taxon>Actinomycetes</taxon>
        <taxon>Mycobacteriales</taxon>
        <taxon>Nocardiaceae</taxon>
        <taxon>Nocardia</taxon>
    </lineage>
</organism>
<proteinExistence type="predicted"/>
<feature type="transmembrane region" description="Helical" evidence="1">
    <location>
        <begin position="98"/>
        <end position="119"/>
    </location>
</feature>
<protein>
    <submittedName>
        <fullName evidence="3">VanZ family protein</fullName>
    </submittedName>
</protein>
<evidence type="ECO:0000313" key="3">
    <source>
        <dbReference type="EMBL" id="NNH75409.1"/>
    </source>
</evidence>
<dbReference type="Pfam" id="PF04892">
    <property type="entry name" value="VanZ"/>
    <property type="match status" value="1"/>
</dbReference>
<dbReference type="EMBL" id="JABELX010000021">
    <property type="protein sequence ID" value="NNH75409.1"/>
    <property type="molecule type" value="Genomic_DNA"/>
</dbReference>
<dbReference type="Proteomes" id="UP000586827">
    <property type="component" value="Unassembled WGS sequence"/>
</dbReference>
<feature type="domain" description="VanZ-like" evidence="2">
    <location>
        <begin position="38"/>
        <end position="147"/>
    </location>
</feature>
<dbReference type="PANTHER" id="PTHR36834">
    <property type="entry name" value="MEMBRANE PROTEIN-RELATED"/>
    <property type="match status" value="1"/>
</dbReference>
<feature type="transmembrane region" description="Helical" evidence="1">
    <location>
        <begin position="71"/>
        <end position="91"/>
    </location>
</feature>
<keyword evidence="1" id="KW-1133">Transmembrane helix</keyword>
<dbReference type="InterPro" id="IPR053150">
    <property type="entry name" value="Teicoplanin_resist-assoc"/>
</dbReference>
<name>A0A849CHG9_9NOCA</name>
<feature type="transmembrane region" description="Helical" evidence="1">
    <location>
        <begin position="131"/>
        <end position="149"/>
    </location>
</feature>
<gene>
    <name evidence="3" type="ORF">HLB23_37125</name>
</gene>
<keyword evidence="4" id="KW-1185">Reference proteome</keyword>
<evidence type="ECO:0000313" key="4">
    <source>
        <dbReference type="Proteomes" id="UP000586827"/>
    </source>
</evidence>
<accession>A0A849CHG9</accession>
<evidence type="ECO:0000256" key="1">
    <source>
        <dbReference type="SAM" id="Phobius"/>
    </source>
</evidence>
<dbReference type="PANTHER" id="PTHR36834:SF1">
    <property type="entry name" value="INTEGRAL MEMBRANE PROTEIN"/>
    <property type="match status" value="1"/>
</dbReference>
<feature type="transmembrane region" description="Helical" evidence="1">
    <location>
        <begin position="20"/>
        <end position="43"/>
    </location>
</feature>
<comment type="caution">
    <text evidence="3">The sequence shown here is derived from an EMBL/GenBank/DDBJ whole genome shotgun (WGS) entry which is preliminary data.</text>
</comment>
<evidence type="ECO:0000259" key="2">
    <source>
        <dbReference type="Pfam" id="PF04892"/>
    </source>
</evidence>
<reference evidence="3 4" key="1">
    <citation type="submission" date="2020-05" db="EMBL/GenBank/DDBJ databases">
        <title>MicrobeNet Type strains.</title>
        <authorList>
            <person name="Nicholson A.C."/>
        </authorList>
    </citation>
    <scope>NUCLEOTIDE SEQUENCE [LARGE SCALE GENOMIC DNA]</scope>
    <source>
        <strain evidence="3 4">JCM 3224</strain>
    </source>
</reference>
<dbReference type="InterPro" id="IPR006976">
    <property type="entry name" value="VanZ-like"/>
</dbReference>